<evidence type="ECO:0000256" key="1">
    <source>
        <dbReference type="SAM" id="Coils"/>
    </source>
</evidence>
<evidence type="ECO:0000313" key="3">
    <source>
        <dbReference type="EMBL" id="CAB3380312.1"/>
    </source>
</evidence>
<dbReference type="InterPro" id="IPR053772">
    <property type="entry name" value="At1g61320/At1g61330-like"/>
</dbReference>
<evidence type="ECO:0008006" key="5">
    <source>
        <dbReference type="Google" id="ProtNLM"/>
    </source>
</evidence>
<dbReference type="Proteomes" id="UP000494165">
    <property type="component" value="Unassembled WGS sequence"/>
</dbReference>
<dbReference type="PANTHER" id="PTHR34145">
    <property type="entry name" value="OS02G0105600 PROTEIN"/>
    <property type="match status" value="1"/>
</dbReference>
<feature type="coiled-coil region" evidence="1">
    <location>
        <begin position="501"/>
        <end position="528"/>
    </location>
</feature>
<accession>A0A8S1D9B3</accession>
<keyword evidence="1" id="KW-0175">Coiled coil</keyword>
<proteinExistence type="predicted"/>
<evidence type="ECO:0000256" key="2">
    <source>
        <dbReference type="SAM" id="MobiDB-lite"/>
    </source>
</evidence>
<comment type="caution">
    <text evidence="3">The sequence shown here is derived from an EMBL/GenBank/DDBJ whole genome shotgun (WGS) entry which is preliminary data.</text>
</comment>
<dbReference type="InterPro" id="IPR032675">
    <property type="entry name" value="LRR_dom_sf"/>
</dbReference>
<protein>
    <recommendedName>
        <fullName evidence="5">F-box domain-containing protein</fullName>
    </recommendedName>
</protein>
<keyword evidence="4" id="KW-1185">Reference proteome</keyword>
<dbReference type="SUPFAM" id="SSF52047">
    <property type="entry name" value="RNI-like"/>
    <property type="match status" value="2"/>
</dbReference>
<reference evidence="3 4" key="1">
    <citation type="submission" date="2020-04" db="EMBL/GenBank/DDBJ databases">
        <authorList>
            <person name="Alioto T."/>
            <person name="Alioto T."/>
            <person name="Gomez Garrido J."/>
        </authorList>
    </citation>
    <scope>NUCLEOTIDE SEQUENCE [LARGE SCALE GENOMIC DNA]</scope>
</reference>
<gene>
    <name evidence="3" type="ORF">CLODIP_2_CD14618</name>
</gene>
<sequence>MLSKLLIRTRFCEDRIRRIALNFGLSPSAAAKIQFITDIPSSLLVKVVKYIMATECTSLIRDEGDMKILMYPALRLYMALGPKVIDLTAFLSFCPIRLKYQYLKSAVIRISQFTPNIEELLVSSKTPRYYRKFDSIVDAEMLKALYRLTNLRVLQLDEWCCFEITDVFQLCENLPGLQILSINFPDSFDDYYDFDDQVECAAVLKRSMSNLKEFIYTARNNDTLRTECMRNLSNLHVFHEYSDLFRPKEDYDPSAPNEVVPGYSNLQHLYIDFDVDVKREDMHLKNPHIRHIMMLWYGNPDWVWDTSWKKVLNFSNIESLTFLGFPPDVLFHFIDTYGAKLNALNIHHENRAMEPFLNLNRMLTACPLLERLRLSLVINDPEPITFYARLKEVELNFAFPDGSRDEMVNILSAPDLEKVILSNPCLEDLIKLTSKVAKNEILQKHIHNCILFLLLRKRVIFRDMEGKCGSSSKPDPKDKFYNKNQGDAKSASTLKKRKIGKRRMLRQKQQAQEQIKIAKKTKKNLRRGMNEQDLVKLTSMLSKLLIRTRFCEDRIRRIALNFGLSPSAAAKIQFITDIPSSLLVKVVKYIMATECTSLIRDEGDMKILMYPALRLYMALGPKVIDLTAFLSFCPIRLKYQYLKSAVIRISQFTPNIEELLVSSKTPRYYRKFDSIVDAEMLKALYRLTNLRVLQLDEWCCFEITDVFKLCENLPGLQILSINFPDSFDDYNDFDDDRVECAAVLKRCMSNLKEFIYTTRENTTLRTECMRNLSNLHVIKEYSDLFHPKEDYDPSAPNEVVPGYSNLQHFYIHFDMNIIKEDIHLKNPHTRHIMMLWFHNPEFVWDYWENVLNFSNIESLTFLGFPPDVLFRFIDTFGAKLNALNIHHENRAMEPFLNLNRMLTACPLLERLRLSLVINDPEPITFYARLKEVELNFAFPDGSRDEMVNILSAPDLEKVILSNPCLEDLIKLTSKVAKKEILQKVKTLVIDLEVDSFALFANVDQFKGIVEFIKCAAACLNNLTNLKFYLNERRSEYSTLAKSLRNERTINEEYPDVTAFFFGANINNESTSCDFSLANKLSIFVCTAELRFDSLSFSRFLKYLQHFVNKKLCAAYLPYT</sequence>
<feature type="compositionally biased region" description="Polar residues" evidence="2">
    <location>
        <begin position="482"/>
        <end position="493"/>
    </location>
</feature>
<name>A0A8S1D9B3_9INSE</name>
<dbReference type="AlphaFoldDB" id="A0A8S1D9B3"/>
<dbReference type="Gene3D" id="3.80.10.10">
    <property type="entry name" value="Ribonuclease Inhibitor"/>
    <property type="match status" value="2"/>
</dbReference>
<organism evidence="3 4">
    <name type="scientific">Cloeon dipterum</name>
    <dbReference type="NCBI Taxonomy" id="197152"/>
    <lineage>
        <taxon>Eukaryota</taxon>
        <taxon>Metazoa</taxon>
        <taxon>Ecdysozoa</taxon>
        <taxon>Arthropoda</taxon>
        <taxon>Hexapoda</taxon>
        <taxon>Insecta</taxon>
        <taxon>Pterygota</taxon>
        <taxon>Palaeoptera</taxon>
        <taxon>Ephemeroptera</taxon>
        <taxon>Pisciforma</taxon>
        <taxon>Baetidae</taxon>
        <taxon>Cloeon</taxon>
    </lineage>
</organism>
<evidence type="ECO:0000313" key="4">
    <source>
        <dbReference type="Proteomes" id="UP000494165"/>
    </source>
</evidence>
<dbReference type="EMBL" id="CADEPI010000205">
    <property type="protein sequence ID" value="CAB3380312.1"/>
    <property type="molecule type" value="Genomic_DNA"/>
</dbReference>
<dbReference type="PANTHER" id="PTHR34145:SF28">
    <property type="entry name" value="F-BOX DOMAIN-CONTAINING PROTEIN"/>
    <property type="match status" value="1"/>
</dbReference>
<feature type="region of interest" description="Disordered" evidence="2">
    <location>
        <begin position="466"/>
        <end position="493"/>
    </location>
</feature>